<dbReference type="Proteomes" id="UP000237822">
    <property type="component" value="Unassembled WGS sequence"/>
</dbReference>
<comment type="caution">
    <text evidence="1">The sequence shown here is derived from an EMBL/GenBank/DDBJ whole genome shotgun (WGS) entry which is preliminary data.</text>
</comment>
<organism evidence="1 2">
    <name type="scientific">Knoellia remsis</name>
    <dbReference type="NCBI Taxonomy" id="407159"/>
    <lineage>
        <taxon>Bacteria</taxon>
        <taxon>Bacillati</taxon>
        <taxon>Actinomycetota</taxon>
        <taxon>Actinomycetes</taxon>
        <taxon>Micrococcales</taxon>
        <taxon>Intrasporangiaceae</taxon>
        <taxon>Knoellia</taxon>
    </lineage>
</organism>
<accession>A0A2T0UTS2</accession>
<protein>
    <submittedName>
        <fullName evidence="1">Uncharacterized protein</fullName>
    </submittedName>
</protein>
<reference evidence="1 2" key="1">
    <citation type="submission" date="2018-03" db="EMBL/GenBank/DDBJ databases">
        <title>Genomic Encyclopedia of Archaeal and Bacterial Type Strains, Phase II (KMG-II): from individual species to whole genera.</title>
        <authorList>
            <person name="Goeker M."/>
        </authorList>
    </citation>
    <scope>NUCLEOTIDE SEQUENCE [LARGE SCALE GENOMIC DNA]</scope>
    <source>
        <strain evidence="1 2">ATCC BAA-1496</strain>
    </source>
</reference>
<gene>
    <name evidence="1" type="ORF">BCF74_1066</name>
</gene>
<evidence type="ECO:0000313" key="1">
    <source>
        <dbReference type="EMBL" id="PRY61258.1"/>
    </source>
</evidence>
<dbReference type="EMBL" id="PVTI01000006">
    <property type="protein sequence ID" value="PRY61258.1"/>
    <property type="molecule type" value="Genomic_DNA"/>
</dbReference>
<name>A0A2T0UTS2_9MICO</name>
<sequence>MPIYAPRMRWDQLFDDLEAQLQAQERRELDSEVADRTRRERAAVELGARFAAALGAPLRLHLAAGPVLGGALLDIGEDWLLLRGDTGRDSVVPFAAIVGVTGLAARSAQARTARRFGLGYALRGLSRDRTTVAVTDRGGQVVTGTIDVVGADFLDLAEHAVGESRRASNVTGRRTVPFAAVVSVESR</sequence>
<dbReference type="AlphaFoldDB" id="A0A2T0UTS2"/>
<proteinExistence type="predicted"/>
<evidence type="ECO:0000313" key="2">
    <source>
        <dbReference type="Proteomes" id="UP000237822"/>
    </source>
</evidence>
<keyword evidence="2" id="KW-1185">Reference proteome</keyword>